<accession>A0ABR0AIU4</accession>
<name>A0ABR0AIU4_9CRUS</name>
<reference evidence="1 2" key="1">
    <citation type="journal article" date="2023" name="Nucleic Acids Res.">
        <title>The hologenome of Daphnia magna reveals possible DNA methylation and microbiome-mediated evolution of the host genome.</title>
        <authorList>
            <person name="Chaturvedi A."/>
            <person name="Li X."/>
            <person name="Dhandapani V."/>
            <person name="Marshall H."/>
            <person name="Kissane S."/>
            <person name="Cuenca-Cambronero M."/>
            <person name="Asole G."/>
            <person name="Calvet F."/>
            <person name="Ruiz-Romero M."/>
            <person name="Marangio P."/>
            <person name="Guigo R."/>
            <person name="Rago D."/>
            <person name="Mirbahai L."/>
            <person name="Eastwood N."/>
            <person name="Colbourne J.K."/>
            <person name="Zhou J."/>
            <person name="Mallon E."/>
            <person name="Orsini L."/>
        </authorList>
    </citation>
    <scope>NUCLEOTIDE SEQUENCE [LARGE SCALE GENOMIC DNA]</scope>
    <source>
        <strain evidence="1">LRV0_1</strain>
    </source>
</reference>
<proteinExistence type="predicted"/>
<gene>
    <name evidence="1" type="ORF">OUZ56_010539</name>
</gene>
<keyword evidence="2" id="KW-1185">Reference proteome</keyword>
<dbReference type="EMBL" id="JAOYFB010000037">
    <property type="protein sequence ID" value="KAK4025034.1"/>
    <property type="molecule type" value="Genomic_DNA"/>
</dbReference>
<evidence type="ECO:0000313" key="2">
    <source>
        <dbReference type="Proteomes" id="UP001234178"/>
    </source>
</evidence>
<comment type="caution">
    <text evidence="1">The sequence shown here is derived from an EMBL/GenBank/DDBJ whole genome shotgun (WGS) entry which is preliminary data.</text>
</comment>
<evidence type="ECO:0000313" key="1">
    <source>
        <dbReference type="EMBL" id="KAK4025034.1"/>
    </source>
</evidence>
<protein>
    <submittedName>
        <fullName evidence="1">Uncharacterized protein</fullName>
    </submittedName>
</protein>
<organism evidence="1 2">
    <name type="scientific">Daphnia magna</name>
    <dbReference type="NCBI Taxonomy" id="35525"/>
    <lineage>
        <taxon>Eukaryota</taxon>
        <taxon>Metazoa</taxon>
        <taxon>Ecdysozoa</taxon>
        <taxon>Arthropoda</taxon>
        <taxon>Crustacea</taxon>
        <taxon>Branchiopoda</taxon>
        <taxon>Diplostraca</taxon>
        <taxon>Cladocera</taxon>
        <taxon>Anomopoda</taxon>
        <taxon>Daphniidae</taxon>
        <taxon>Daphnia</taxon>
    </lineage>
</organism>
<feature type="non-terminal residue" evidence="1">
    <location>
        <position position="1"/>
    </location>
</feature>
<sequence length="70" mass="7933">YDYVMKAEGSDKVTIDRQMLGETRLAFNSPYQELSIYFSLRCGLAGLSFPVKKYLSIAYCWGDGGLHETQ</sequence>
<dbReference type="Proteomes" id="UP001234178">
    <property type="component" value="Unassembled WGS sequence"/>
</dbReference>